<evidence type="ECO:0000313" key="3">
    <source>
        <dbReference type="Proteomes" id="UP000029221"/>
    </source>
</evidence>
<protein>
    <submittedName>
        <fullName evidence="2">Uncharacterized protein</fullName>
    </submittedName>
</protein>
<reference evidence="2" key="1">
    <citation type="journal article" date="2014" name="Genome Announc.">
        <title>Draft Genome Sequences of Marine Flavobacterium Nonlabens Strains NR17, NR24, NR27, NR32, NR33, and Ara13.</title>
        <authorList>
            <person name="Nakanishi M."/>
            <person name="Meirelles P."/>
            <person name="Suzuki R."/>
            <person name="Takatani N."/>
            <person name="Mino S."/>
            <person name="Suda W."/>
            <person name="Oshima K."/>
            <person name="Hattori M."/>
            <person name="Ohkuma M."/>
            <person name="Hosokawa M."/>
            <person name="Miyashita K."/>
            <person name="Thompson F.L."/>
            <person name="Niwa A."/>
            <person name="Sawabe T."/>
            <person name="Sawabe T."/>
        </authorList>
    </citation>
    <scope>NUCLEOTIDE SEQUENCE [LARGE SCALE GENOMIC DNA]</scope>
    <source>
        <strain evidence="2">JCM 19294</strain>
    </source>
</reference>
<dbReference type="STRING" id="319236.BST91_06215"/>
<comment type="caution">
    <text evidence="2">The sequence shown here is derived from an EMBL/GenBank/DDBJ whole genome shotgun (WGS) entry which is preliminary data.</text>
</comment>
<dbReference type="Proteomes" id="UP000029221">
    <property type="component" value="Unassembled WGS sequence"/>
</dbReference>
<keyword evidence="3" id="KW-1185">Reference proteome</keyword>
<feature type="transmembrane region" description="Helical" evidence="1">
    <location>
        <begin position="91"/>
        <end position="116"/>
    </location>
</feature>
<organism evidence="2 3">
    <name type="scientific">Nonlabens tegetincola</name>
    <dbReference type="NCBI Taxonomy" id="323273"/>
    <lineage>
        <taxon>Bacteria</taxon>
        <taxon>Pseudomonadati</taxon>
        <taxon>Bacteroidota</taxon>
        <taxon>Flavobacteriia</taxon>
        <taxon>Flavobacteriales</taxon>
        <taxon>Flavobacteriaceae</taxon>
        <taxon>Nonlabens</taxon>
    </lineage>
</organism>
<dbReference type="RefSeq" id="WP_042279319.1">
    <property type="nucleotide sequence ID" value="NZ_BBML01000006.1"/>
</dbReference>
<dbReference type="EMBL" id="BBML01000006">
    <property type="protein sequence ID" value="GAK97608.1"/>
    <property type="molecule type" value="Genomic_DNA"/>
</dbReference>
<keyword evidence="1" id="KW-0812">Transmembrane</keyword>
<dbReference type="AlphaFoldDB" id="A0A090Q773"/>
<sequence length="125" mass="14111">MEQSEDHNPFKDNELISLPKSRVNQIKTNLTRSSYILIGVLIFMLIHLILISLLNLNFNKTTYLIQFAAGIVYGFVPIALALAVTKKSLKIPALVISILICLLMIATRIITLVEIYPSLDTMFYN</sequence>
<name>A0A090Q773_9FLAO</name>
<keyword evidence="1" id="KW-1133">Transmembrane helix</keyword>
<gene>
    <name evidence="2" type="ORF">JCM19294_144</name>
</gene>
<evidence type="ECO:0000313" key="2">
    <source>
        <dbReference type="EMBL" id="GAK97608.1"/>
    </source>
</evidence>
<feature type="transmembrane region" description="Helical" evidence="1">
    <location>
        <begin position="64"/>
        <end position="84"/>
    </location>
</feature>
<evidence type="ECO:0000256" key="1">
    <source>
        <dbReference type="SAM" id="Phobius"/>
    </source>
</evidence>
<keyword evidence="1" id="KW-0472">Membrane</keyword>
<accession>A0A090Q773</accession>
<feature type="transmembrane region" description="Helical" evidence="1">
    <location>
        <begin position="35"/>
        <end position="58"/>
    </location>
</feature>
<proteinExistence type="predicted"/>